<accession>A0A2I1HE69</accession>
<name>A0A2I1HE69_9GLOM</name>
<dbReference type="EMBL" id="LLXI01002461">
    <property type="protein sequence ID" value="PKY57183.1"/>
    <property type="molecule type" value="Genomic_DNA"/>
</dbReference>
<reference evidence="2 3" key="1">
    <citation type="submission" date="2015-10" db="EMBL/GenBank/DDBJ databases">
        <title>Genome analyses suggest a sexual origin of heterokaryosis in a supposedly ancient asexual fungus.</title>
        <authorList>
            <person name="Ropars J."/>
            <person name="Sedzielewska K."/>
            <person name="Noel J."/>
            <person name="Charron P."/>
            <person name="Farinelli L."/>
            <person name="Marton T."/>
            <person name="Kruger M."/>
            <person name="Pelin A."/>
            <person name="Brachmann A."/>
            <person name="Corradi N."/>
        </authorList>
    </citation>
    <scope>NUCLEOTIDE SEQUENCE [LARGE SCALE GENOMIC DNA]</scope>
    <source>
        <strain evidence="2 3">A4</strain>
    </source>
</reference>
<dbReference type="VEuPathDB" id="FungiDB:RhiirFUN_003095"/>
<dbReference type="VEuPathDB" id="FungiDB:RhiirA1_482239"/>
<evidence type="ECO:0000256" key="1">
    <source>
        <dbReference type="SAM" id="MobiDB-lite"/>
    </source>
</evidence>
<sequence length="193" mass="22105">MNTDESRISNKAAVDFVSKFNEIYFRSISHILGSFVQDGFLKELFKKNPSVPTDKAQLLIMRSWDNFSSQFLSEFGDIHVGSDEENDMLDDSSVDEPDVDDDLGNFSEEDLLKLGIQMPPPPKPAIVTPPILPDIVMTPVVLPVTPETSRKKDKQKRVFQTINKSRTNQQRQNLTPKRQPKTPKRRRNHLNLR</sequence>
<feature type="region of interest" description="Disordered" evidence="1">
    <location>
        <begin position="162"/>
        <end position="193"/>
    </location>
</feature>
<keyword evidence="3" id="KW-1185">Reference proteome</keyword>
<feature type="compositionally biased region" description="Polar residues" evidence="1">
    <location>
        <begin position="162"/>
        <end position="174"/>
    </location>
</feature>
<proteinExistence type="predicted"/>
<gene>
    <name evidence="2" type="ORF">RhiirA4_478079</name>
</gene>
<comment type="caution">
    <text evidence="2">The sequence shown here is derived from an EMBL/GenBank/DDBJ whole genome shotgun (WGS) entry which is preliminary data.</text>
</comment>
<evidence type="ECO:0000313" key="3">
    <source>
        <dbReference type="Proteomes" id="UP000234323"/>
    </source>
</evidence>
<organism evidence="2 3">
    <name type="scientific">Rhizophagus irregularis</name>
    <dbReference type="NCBI Taxonomy" id="588596"/>
    <lineage>
        <taxon>Eukaryota</taxon>
        <taxon>Fungi</taxon>
        <taxon>Fungi incertae sedis</taxon>
        <taxon>Mucoromycota</taxon>
        <taxon>Glomeromycotina</taxon>
        <taxon>Glomeromycetes</taxon>
        <taxon>Glomerales</taxon>
        <taxon>Glomeraceae</taxon>
        <taxon>Rhizophagus</taxon>
    </lineage>
</organism>
<dbReference type="Proteomes" id="UP000234323">
    <property type="component" value="Unassembled WGS sequence"/>
</dbReference>
<dbReference type="AlphaFoldDB" id="A0A2I1HE69"/>
<feature type="compositionally biased region" description="Basic residues" evidence="1">
    <location>
        <begin position="178"/>
        <end position="193"/>
    </location>
</feature>
<evidence type="ECO:0000313" key="2">
    <source>
        <dbReference type="EMBL" id="PKY57183.1"/>
    </source>
</evidence>
<protein>
    <submittedName>
        <fullName evidence="2">Uncharacterized protein</fullName>
    </submittedName>
</protein>